<proteinExistence type="predicted"/>
<organism evidence="2 3">
    <name type="scientific">Saccharopolyspora mangrovi</name>
    <dbReference type="NCBI Taxonomy" id="3082379"/>
    <lineage>
        <taxon>Bacteria</taxon>
        <taxon>Bacillati</taxon>
        <taxon>Actinomycetota</taxon>
        <taxon>Actinomycetes</taxon>
        <taxon>Pseudonocardiales</taxon>
        <taxon>Pseudonocardiaceae</taxon>
        <taxon>Saccharopolyspora</taxon>
    </lineage>
</organism>
<dbReference type="PROSITE" id="PS50943">
    <property type="entry name" value="HTH_CROC1"/>
    <property type="match status" value="1"/>
</dbReference>
<dbReference type="Proteomes" id="UP001327093">
    <property type="component" value="Unassembled WGS sequence"/>
</dbReference>
<accession>A0ABU6ACC0</accession>
<dbReference type="Gene3D" id="3.30.450.180">
    <property type="match status" value="1"/>
</dbReference>
<evidence type="ECO:0000313" key="2">
    <source>
        <dbReference type="EMBL" id="MEB3369176.1"/>
    </source>
</evidence>
<name>A0ABU6ACC0_9PSEU</name>
<evidence type="ECO:0000259" key="1">
    <source>
        <dbReference type="PROSITE" id="PS50943"/>
    </source>
</evidence>
<dbReference type="PANTHER" id="PTHR35010:SF2">
    <property type="entry name" value="BLL4672 PROTEIN"/>
    <property type="match status" value="1"/>
</dbReference>
<dbReference type="PANTHER" id="PTHR35010">
    <property type="entry name" value="BLL4672 PROTEIN-RELATED"/>
    <property type="match status" value="1"/>
</dbReference>
<dbReference type="RefSeq" id="WP_324266668.1">
    <property type="nucleotide sequence ID" value="NZ_JAWLNX010000011.1"/>
</dbReference>
<evidence type="ECO:0000313" key="3">
    <source>
        <dbReference type="Proteomes" id="UP001327093"/>
    </source>
</evidence>
<protein>
    <submittedName>
        <fullName evidence="2">Helix-turn-helix transcriptional regulator</fullName>
    </submittedName>
</protein>
<dbReference type="EMBL" id="JAWLNX010000011">
    <property type="protein sequence ID" value="MEB3369176.1"/>
    <property type="molecule type" value="Genomic_DNA"/>
</dbReference>
<dbReference type="InterPro" id="IPR041413">
    <property type="entry name" value="MLTR_LBD"/>
</dbReference>
<dbReference type="SUPFAM" id="SSF47413">
    <property type="entry name" value="lambda repressor-like DNA-binding domains"/>
    <property type="match status" value="1"/>
</dbReference>
<sequence length="282" mass="32076">MIDRPGLADFLRRRRAVLRPTDVGMPEGVRRRTPGLRRDEVAQLAGISTDYYTRLEQQRGSHPSEPVVAGLARALRFDLDERDHLFHLAGLSSPPRRADGHIRPGLISLADRLTDVPVCICTDLNEILWQNPLATALMGRHRQRTGRHRSVVWSWFTDPEIRTGMPEEDWAHHSAAHVSDLRATYSRRAGEHDITSLVDDLLARSTEFRDLWERHEVGVRHKDRKRFLHTEVGEVDVSCETLLTPDADLKFLAYFPTKGTDAREKLDLLRVIGTQNLGPATP</sequence>
<comment type="caution">
    <text evidence="2">The sequence shown here is derived from an EMBL/GenBank/DDBJ whole genome shotgun (WGS) entry which is preliminary data.</text>
</comment>
<gene>
    <name evidence="2" type="ORF">R4I43_17340</name>
</gene>
<dbReference type="InterPro" id="IPR010982">
    <property type="entry name" value="Lambda_DNA-bd_dom_sf"/>
</dbReference>
<dbReference type="Pfam" id="PF13560">
    <property type="entry name" value="HTH_31"/>
    <property type="match status" value="1"/>
</dbReference>
<dbReference type="InterPro" id="IPR001387">
    <property type="entry name" value="Cro/C1-type_HTH"/>
</dbReference>
<dbReference type="Gene3D" id="1.10.260.40">
    <property type="entry name" value="lambda repressor-like DNA-binding domains"/>
    <property type="match status" value="1"/>
</dbReference>
<keyword evidence="3" id="KW-1185">Reference proteome</keyword>
<feature type="domain" description="HTH cro/C1-type" evidence="1">
    <location>
        <begin position="35"/>
        <end position="82"/>
    </location>
</feature>
<dbReference type="CDD" id="cd00093">
    <property type="entry name" value="HTH_XRE"/>
    <property type="match status" value="1"/>
</dbReference>
<dbReference type="SMART" id="SM00530">
    <property type="entry name" value="HTH_XRE"/>
    <property type="match status" value="1"/>
</dbReference>
<reference evidence="2 3" key="1">
    <citation type="submission" date="2023-10" db="EMBL/GenBank/DDBJ databases">
        <title>Saccharopolyspora sp. nov., isolated from mangrove soil.</title>
        <authorList>
            <person name="Lu Y."/>
            <person name="Liu W."/>
        </authorList>
    </citation>
    <scope>NUCLEOTIDE SEQUENCE [LARGE SCALE GENOMIC DNA]</scope>
    <source>
        <strain evidence="2 3">S2-29</strain>
    </source>
</reference>
<dbReference type="Pfam" id="PF17765">
    <property type="entry name" value="MLTR_LBD"/>
    <property type="match status" value="1"/>
</dbReference>